<dbReference type="PANTHER" id="PTHR24148:SF78">
    <property type="entry name" value="HETEROKARYON INCOMPATIBILITY DOMAIN-CONTAINING PROTEIN"/>
    <property type="match status" value="1"/>
</dbReference>
<name>A0A5N6HEL0_ASPFL</name>
<dbReference type="InterPro" id="IPR011990">
    <property type="entry name" value="TPR-like_helical_dom_sf"/>
</dbReference>
<dbReference type="InterPro" id="IPR052895">
    <property type="entry name" value="HetReg/Transcr_Mod"/>
</dbReference>
<dbReference type="Gene3D" id="2.40.10.10">
    <property type="entry name" value="Trypsin-like serine proteases"/>
    <property type="match status" value="1"/>
</dbReference>
<dbReference type="InterPro" id="IPR043504">
    <property type="entry name" value="Peptidase_S1_PA_chymotrypsin"/>
</dbReference>
<feature type="domain" description="Heterokaryon incompatibility" evidence="1">
    <location>
        <begin position="62"/>
        <end position="126"/>
    </location>
</feature>
<dbReference type="VEuPathDB" id="FungiDB:F9C07_2160237"/>
<dbReference type="AlphaFoldDB" id="A0A5N6HEL0"/>
<dbReference type="Proteomes" id="UP000325434">
    <property type="component" value="Unassembled WGS sequence"/>
</dbReference>
<sequence length="786" mass="88480">MGQAESYEGNINCPVNRYRYSPLPQGCIRLLRLLPSEKSDSRLQGHLFNYPLGLLAAKTHLYEALSYVWGDLNNSRLISLGNYDFPVTKNLHTALLYLRDQYIERIIWVDALCINQEDLNEKGEQVLQEIASARQILIKGGDTEMDGHVFCTGLTSKSFEYLYKDFPDLHTVVRPVIFLMSESLFRPKVVERTSNEFSLNIRPLGELLDMYHTRKATKQHDKLFALIGMSSDASIPTDLLPDYSTPWARLFERLIRYLLGGDVAIRTCDASERVLISGSGYILGKVLSVTSSQHEDGQDVGLATRDIDGSFGPETQWRLPAIAKPVQVGDLICQLRGAAKPTIIRLCHDHFSIILIAPSLELKQPVSDTSLVFFLSWDWQDAHGKLSNLDDAQRPVDYSLPWHWGNQCAACSSELHELWCTGLILDEAEEYRLAENKLQQVLSGYEETIGAEDPRTLVCMDKLALIHKKLGLLNDEEPNMVPEELRGLRLSELSSLNDWTLRLKFKQKGVIRYGTAFRINIPGVERAVLLTARRNLADEQGRLSQDLEIYNEHGRNKLRDIGHKEVFLSAFDPRSASDTGVYSGYGAILFDKEAESYLGGYGFSLELGQANLEGDGLGVCGYLKQDTLSRSTGLCLSCQDDRMTYNAITMPGMSGSPVFLSRNGDATAVGIHIDSCDVGGWCMRLTVEVLEEIFGWAKAMYTNKCEQVPPTIFNILPLYAPSGTGCSEFYVFRFRVPPKWTRPNKKWVQWHIKNNAVRLTSYLRKSCIVKFHSIFNHFTLEAGAAN</sequence>
<organism evidence="2">
    <name type="scientific">Aspergillus flavus</name>
    <dbReference type="NCBI Taxonomy" id="5059"/>
    <lineage>
        <taxon>Eukaryota</taxon>
        <taxon>Fungi</taxon>
        <taxon>Dikarya</taxon>
        <taxon>Ascomycota</taxon>
        <taxon>Pezizomycotina</taxon>
        <taxon>Eurotiomycetes</taxon>
        <taxon>Eurotiomycetidae</taxon>
        <taxon>Eurotiales</taxon>
        <taxon>Aspergillaceae</taxon>
        <taxon>Aspergillus</taxon>
        <taxon>Aspergillus subgen. Circumdati</taxon>
    </lineage>
</organism>
<dbReference type="EMBL" id="ML734552">
    <property type="protein sequence ID" value="KAB8252992.1"/>
    <property type="molecule type" value="Genomic_DNA"/>
</dbReference>
<gene>
    <name evidence="2" type="ORF">BDV35DRAFT_402042</name>
</gene>
<dbReference type="SUPFAM" id="SSF50494">
    <property type="entry name" value="Trypsin-like serine proteases"/>
    <property type="match status" value="1"/>
</dbReference>
<dbReference type="InterPro" id="IPR009003">
    <property type="entry name" value="Peptidase_S1_PA"/>
</dbReference>
<proteinExistence type="predicted"/>
<evidence type="ECO:0000259" key="1">
    <source>
        <dbReference type="Pfam" id="PF06985"/>
    </source>
</evidence>
<accession>A0A5N6HEL0</accession>
<dbReference type="VEuPathDB" id="FungiDB:AFLA_011523"/>
<protein>
    <recommendedName>
        <fullName evidence="1">Heterokaryon incompatibility domain-containing protein</fullName>
    </recommendedName>
</protein>
<dbReference type="PANTHER" id="PTHR24148">
    <property type="entry name" value="ANKYRIN REPEAT DOMAIN-CONTAINING PROTEIN 39 HOMOLOG-RELATED"/>
    <property type="match status" value="1"/>
</dbReference>
<dbReference type="Gene3D" id="1.25.40.10">
    <property type="entry name" value="Tetratricopeptide repeat domain"/>
    <property type="match status" value="1"/>
</dbReference>
<dbReference type="InterPro" id="IPR010730">
    <property type="entry name" value="HET"/>
</dbReference>
<reference evidence="2" key="1">
    <citation type="submission" date="2019-04" db="EMBL/GenBank/DDBJ databases">
        <title>Friends and foes A comparative genomics study of 23 Aspergillus species from section Flavi.</title>
        <authorList>
            <consortium name="DOE Joint Genome Institute"/>
            <person name="Kjaerbolling I."/>
            <person name="Vesth T."/>
            <person name="Frisvad J.C."/>
            <person name="Nybo J.L."/>
            <person name="Theobald S."/>
            <person name="Kildgaard S."/>
            <person name="Isbrandt T."/>
            <person name="Kuo A."/>
            <person name="Sato A."/>
            <person name="Lyhne E.K."/>
            <person name="Kogle M.E."/>
            <person name="Wiebenga A."/>
            <person name="Kun R.S."/>
            <person name="Lubbers R.J."/>
            <person name="Makela M.R."/>
            <person name="Barry K."/>
            <person name="Chovatia M."/>
            <person name="Clum A."/>
            <person name="Daum C."/>
            <person name="Haridas S."/>
            <person name="He G."/>
            <person name="LaButti K."/>
            <person name="Lipzen A."/>
            <person name="Mondo S."/>
            <person name="Riley R."/>
            <person name="Salamov A."/>
            <person name="Simmons B.A."/>
            <person name="Magnuson J.K."/>
            <person name="Henrissat B."/>
            <person name="Mortensen U.H."/>
            <person name="Larsen T.O."/>
            <person name="Devries R.P."/>
            <person name="Grigoriev I.V."/>
            <person name="Machida M."/>
            <person name="Baker S.E."/>
            <person name="Andersen M.R."/>
        </authorList>
    </citation>
    <scope>NUCLEOTIDE SEQUENCE [LARGE SCALE GENOMIC DNA]</scope>
    <source>
        <strain evidence="2">CBS 121.62</strain>
    </source>
</reference>
<dbReference type="Pfam" id="PF06985">
    <property type="entry name" value="HET"/>
    <property type="match status" value="1"/>
</dbReference>
<evidence type="ECO:0000313" key="2">
    <source>
        <dbReference type="EMBL" id="KAB8252992.1"/>
    </source>
</evidence>